<protein>
    <recommendedName>
        <fullName evidence="2">CCHC-type domain-containing protein</fullName>
    </recommendedName>
</protein>
<evidence type="ECO:0000313" key="4">
    <source>
        <dbReference type="Proteomes" id="UP000242287"/>
    </source>
</evidence>
<dbReference type="InterPro" id="IPR001878">
    <property type="entry name" value="Znf_CCHC"/>
</dbReference>
<evidence type="ECO:0000256" key="1">
    <source>
        <dbReference type="SAM" id="Coils"/>
    </source>
</evidence>
<dbReference type="Proteomes" id="UP000242287">
    <property type="component" value="Unassembled WGS sequence"/>
</dbReference>
<evidence type="ECO:0000259" key="2">
    <source>
        <dbReference type="Pfam" id="PF00098"/>
    </source>
</evidence>
<keyword evidence="1" id="KW-0175">Coiled coil</keyword>
<sequence>MVGGAGGSTEEPDWSLDQALAQIQQLMNSLVALQNMVHQQSTIIQQLQNQGPPAASGSIPRGPKMVTPPIYDGSMATCEGFINSCRLYMSTKPQEFPTLGIKITWVLGFMQTGMVQMFRNHFLVYMATPEFQTQYEQSPEPDQIKLFDLNKQATAIQEIMTIKQGSKSAEEHVQLFKQSYMRSGYGETAGIHKFKWSLNSPLLDKCMAIPELLVTIEKWYKLVIRLDCQWRQAVAEHKVFTTHRGSGTTSLLIALPNYLLIRLPTSLTPRDPNVMQVDRNHGLIRCYNCGQTGHMA</sequence>
<dbReference type="GO" id="GO:0008270">
    <property type="term" value="F:zinc ion binding"/>
    <property type="evidence" value="ECO:0007669"/>
    <property type="project" value="InterPro"/>
</dbReference>
<dbReference type="GO" id="GO:0003676">
    <property type="term" value="F:nucleic acid binding"/>
    <property type="evidence" value="ECO:0007669"/>
    <property type="project" value="InterPro"/>
</dbReference>
<reference evidence="3 4" key="1">
    <citation type="submission" date="2014-02" db="EMBL/GenBank/DDBJ databases">
        <title>Transposable element dynamics among asymbiotic and ectomycorrhizal Amanita fungi.</title>
        <authorList>
            <consortium name="DOE Joint Genome Institute"/>
            <person name="Hess J."/>
            <person name="Skrede I."/>
            <person name="Wolfe B."/>
            <person name="LaButti K."/>
            <person name="Ohm R.A."/>
            <person name="Grigoriev I.V."/>
            <person name="Pringle A."/>
        </authorList>
    </citation>
    <scope>NUCLEOTIDE SEQUENCE [LARGE SCALE GENOMIC DNA]</scope>
    <source>
        <strain evidence="3 4">SKay4041</strain>
    </source>
</reference>
<accession>A0A2A9N7T5</accession>
<feature type="domain" description="CCHC-type" evidence="2">
    <location>
        <begin position="285"/>
        <end position="296"/>
    </location>
</feature>
<keyword evidence="4" id="KW-1185">Reference proteome</keyword>
<dbReference type="Pfam" id="PF00098">
    <property type="entry name" value="zf-CCHC"/>
    <property type="match status" value="1"/>
</dbReference>
<dbReference type="STRING" id="703135.A0A2A9N7T5"/>
<dbReference type="AlphaFoldDB" id="A0A2A9N7T5"/>
<gene>
    <name evidence="3" type="ORF">AMATHDRAFT_158337</name>
</gene>
<feature type="coiled-coil region" evidence="1">
    <location>
        <begin position="16"/>
        <end position="50"/>
    </location>
</feature>
<dbReference type="EMBL" id="KZ302319">
    <property type="protein sequence ID" value="PFH45648.1"/>
    <property type="molecule type" value="Genomic_DNA"/>
</dbReference>
<name>A0A2A9N7T5_9AGAR</name>
<evidence type="ECO:0000313" key="3">
    <source>
        <dbReference type="EMBL" id="PFH45648.1"/>
    </source>
</evidence>
<proteinExistence type="predicted"/>
<organism evidence="3 4">
    <name type="scientific">Amanita thiersii Skay4041</name>
    <dbReference type="NCBI Taxonomy" id="703135"/>
    <lineage>
        <taxon>Eukaryota</taxon>
        <taxon>Fungi</taxon>
        <taxon>Dikarya</taxon>
        <taxon>Basidiomycota</taxon>
        <taxon>Agaricomycotina</taxon>
        <taxon>Agaricomycetes</taxon>
        <taxon>Agaricomycetidae</taxon>
        <taxon>Agaricales</taxon>
        <taxon>Pluteineae</taxon>
        <taxon>Amanitaceae</taxon>
        <taxon>Amanita</taxon>
    </lineage>
</organism>